<protein>
    <submittedName>
        <fullName evidence="1">Uncharacterized protein</fullName>
    </submittedName>
</protein>
<dbReference type="KEGG" id="slim:SCL_1291"/>
<sequence length="195" mass="21956">MKLNVIVDERALTVDVPPHMLHEAEDFYRTMDHDMDRGWQMGPEFIENPDKLQRCQIAANKLLTSLSAANETMITLMAGYILKRLPGVTGVRIDTGGEMLHTELLYDKPASPPPAPAPAPAAARAQKLGKLEAMEQAGKDVTKVYQVGKTWRFAVRDLKTGEWLESGPMDTEQEAYEKRMRAYKRRLDELTGQQS</sequence>
<evidence type="ECO:0000313" key="2">
    <source>
        <dbReference type="Proteomes" id="UP000243180"/>
    </source>
</evidence>
<dbReference type="AlphaFoldDB" id="A0A1B4XFM5"/>
<evidence type="ECO:0000313" key="1">
    <source>
        <dbReference type="EMBL" id="BAV33603.1"/>
    </source>
</evidence>
<dbReference type="InParanoid" id="A0A1B4XFM5"/>
<name>A0A1B4XFM5_9GAMM</name>
<dbReference type="RefSeq" id="WP_096360439.1">
    <property type="nucleotide sequence ID" value="NZ_AP014879.1"/>
</dbReference>
<dbReference type="EMBL" id="AP014879">
    <property type="protein sequence ID" value="BAV33603.1"/>
    <property type="molecule type" value="Genomic_DNA"/>
</dbReference>
<dbReference type="OrthoDB" id="5624469at2"/>
<dbReference type="Proteomes" id="UP000243180">
    <property type="component" value="Chromosome"/>
</dbReference>
<reference evidence="1 2" key="1">
    <citation type="submission" date="2015-05" db="EMBL/GenBank/DDBJ databases">
        <title>Complete genome sequence of a sulfur-oxidizing gammaproteobacterium strain HA5.</title>
        <authorList>
            <person name="Miura A."/>
            <person name="Kojima H."/>
            <person name="Fukui M."/>
        </authorList>
    </citation>
    <scope>NUCLEOTIDE SEQUENCE [LARGE SCALE GENOMIC DNA]</scope>
    <source>
        <strain evidence="1 2">HA5</strain>
    </source>
</reference>
<proteinExistence type="predicted"/>
<accession>A0A1B4XFM5</accession>
<gene>
    <name evidence="1" type="ORF">SCL_1291</name>
</gene>
<organism evidence="1 2">
    <name type="scientific">Sulfuricaulis limicola</name>
    <dbReference type="NCBI Taxonomy" id="1620215"/>
    <lineage>
        <taxon>Bacteria</taxon>
        <taxon>Pseudomonadati</taxon>
        <taxon>Pseudomonadota</taxon>
        <taxon>Gammaproteobacteria</taxon>
        <taxon>Acidiferrobacterales</taxon>
        <taxon>Acidiferrobacteraceae</taxon>
        <taxon>Sulfuricaulis</taxon>
    </lineage>
</organism>
<keyword evidence="2" id="KW-1185">Reference proteome</keyword>